<evidence type="ECO:0000256" key="10">
    <source>
        <dbReference type="SAM" id="Phobius"/>
    </source>
</evidence>
<comment type="domain">
    <text evidence="8">The C-terminus contains a calmodulin-binding domain, which binds calmodulin in a calcium-dependent fashion.</text>
</comment>
<evidence type="ECO:0000256" key="8">
    <source>
        <dbReference type="RuleBase" id="RU280816"/>
    </source>
</evidence>
<evidence type="ECO:0000256" key="3">
    <source>
        <dbReference type="ARBA" id="ARBA00022692"/>
    </source>
</evidence>
<sequence>MAGGGGGGRSLDVTPTWAVAVVCFALVAVSIIIEYLIHLLGTWLKKNHKRDLYEALEKIKAELMLLGFMSLLLIVVQGPISKICIPRSVGASWHPCRVEEEDDETEDENTCGEGKVQFVSEDALHQLHRFIFVLALSHVVYCITTLALGRLKMRKWKAWEDETKTIEYQYYNDPERFRFARETSFGRRHLSFWSKSPILLWIAHLAPQSQVVFDFQKYISRSLEEDFAVVVGISPILWLFSMVFIVSNTHEWYSHFWLPFIPLIALLLVGAKLQVIITKMGLRIQARGEVVKGTPVVEPGDDLFWFNRPRLILFLIHFVLFQNAFQLAFFVWSWYEFGLRSCFHETKEDIAIRLSMGCLDCSCFALQNAFQLAFFVWSWYEFGLRSCFHETKEDIAIRLSMGVIIQFVCSYVTLPLYALVTQMGSTMKPTIFSEQVATGLKNWRHNAKIHAKSGQLSENTTPLSSRTASPLHGMSPFPLLQNYQNNAVDSLDISARTSGFENEGGGAEESPSPSNHDIESSTRNAYNDQQEIEIHEPISTQQAQATWSSHTRHETEISLTDFSFINKE</sequence>
<comment type="similarity">
    <text evidence="2 8">Belongs to the MLO family.</text>
</comment>
<feature type="transmembrane region" description="Helical" evidence="10">
    <location>
        <begin position="227"/>
        <end position="246"/>
    </location>
</feature>
<keyword evidence="3 8" id="KW-0812">Transmembrane</keyword>
<comment type="subcellular location">
    <subcellularLocation>
        <location evidence="1 8">Membrane</location>
        <topology evidence="1 8">Multi-pass membrane protein</topology>
    </subcellularLocation>
</comment>
<evidence type="ECO:0000256" key="4">
    <source>
        <dbReference type="ARBA" id="ARBA00022821"/>
    </source>
</evidence>
<feature type="transmembrane region" description="Helical" evidence="10">
    <location>
        <begin position="61"/>
        <end position="80"/>
    </location>
</feature>
<feature type="region of interest" description="Disordered" evidence="9">
    <location>
        <begin position="497"/>
        <end position="553"/>
    </location>
</feature>
<organism evidence="11 12">
    <name type="scientific">Ilex paraguariensis</name>
    <name type="common">yerba mate</name>
    <dbReference type="NCBI Taxonomy" id="185542"/>
    <lineage>
        <taxon>Eukaryota</taxon>
        <taxon>Viridiplantae</taxon>
        <taxon>Streptophyta</taxon>
        <taxon>Embryophyta</taxon>
        <taxon>Tracheophyta</taxon>
        <taxon>Spermatophyta</taxon>
        <taxon>Magnoliopsida</taxon>
        <taxon>eudicotyledons</taxon>
        <taxon>Gunneridae</taxon>
        <taxon>Pentapetalae</taxon>
        <taxon>asterids</taxon>
        <taxon>campanulids</taxon>
        <taxon>Aquifoliales</taxon>
        <taxon>Aquifoliaceae</taxon>
        <taxon>Ilex</taxon>
    </lineage>
</organism>
<keyword evidence="4 8" id="KW-0611">Plant defense</keyword>
<comment type="caution">
    <text evidence="11">The sequence shown here is derived from an EMBL/GenBank/DDBJ whole genome shotgun (WGS) entry which is preliminary data.</text>
</comment>
<dbReference type="EMBL" id="CAUOFW020000737">
    <property type="protein sequence ID" value="CAK9136151.1"/>
    <property type="molecule type" value="Genomic_DNA"/>
</dbReference>
<feature type="transmembrane region" description="Helical" evidence="10">
    <location>
        <begin position="311"/>
        <end position="335"/>
    </location>
</feature>
<dbReference type="PANTHER" id="PTHR31942">
    <property type="entry name" value="MLO-LIKE PROTEIN 1"/>
    <property type="match status" value="1"/>
</dbReference>
<evidence type="ECO:0000256" key="9">
    <source>
        <dbReference type="SAM" id="MobiDB-lite"/>
    </source>
</evidence>
<evidence type="ECO:0000256" key="1">
    <source>
        <dbReference type="ARBA" id="ARBA00004141"/>
    </source>
</evidence>
<evidence type="ECO:0000313" key="12">
    <source>
        <dbReference type="Proteomes" id="UP001642360"/>
    </source>
</evidence>
<keyword evidence="5 8" id="KW-1133">Transmembrane helix</keyword>
<feature type="compositionally biased region" description="Polar residues" evidence="9">
    <location>
        <begin position="511"/>
        <end position="529"/>
    </location>
</feature>
<evidence type="ECO:0000256" key="7">
    <source>
        <dbReference type="ARBA" id="ARBA00023265"/>
    </source>
</evidence>
<evidence type="ECO:0000256" key="5">
    <source>
        <dbReference type="ARBA" id="ARBA00022989"/>
    </source>
</evidence>
<comment type="function">
    <text evidence="8">May be involved in modulation of pathogen defense and leaf cell death.</text>
</comment>
<dbReference type="GO" id="GO:0006952">
    <property type="term" value="P:defense response"/>
    <property type="evidence" value="ECO:0007669"/>
    <property type="project" value="UniProtKB-KW"/>
</dbReference>
<name>A0ABC8QV55_9AQUA</name>
<dbReference type="AlphaFoldDB" id="A0ABC8QV55"/>
<keyword evidence="6 8" id="KW-0472">Membrane</keyword>
<feature type="compositionally biased region" description="Polar residues" evidence="9">
    <location>
        <begin position="538"/>
        <end position="549"/>
    </location>
</feature>
<feature type="transmembrane region" description="Helical" evidence="10">
    <location>
        <begin position="17"/>
        <end position="40"/>
    </location>
</feature>
<evidence type="ECO:0000313" key="11">
    <source>
        <dbReference type="EMBL" id="CAK9136151.1"/>
    </source>
</evidence>
<evidence type="ECO:0000256" key="2">
    <source>
        <dbReference type="ARBA" id="ARBA00006574"/>
    </source>
</evidence>
<dbReference type="Pfam" id="PF03094">
    <property type="entry name" value="Mlo"/>
    <property type="match status" value="2"/>
</dbReference>
<dbReference type="InterPro" id="IPR004326">
    <property type="entry name" value="Mlo"/>
</dbReference>
<dbReference type="Proteomes" id="UP001642360">
    <property type="component" value="Unassembled WGS sequence"/>
</dbReference>
<keyword evidence="8" id="KW-0112">Calmodulin-binding</keyword>
<feature type="transmembrane region" description="Helical" evidence="10">
    <location>
        <begin position="395"/>
        <end position="420"/>
    </location>
</feature>
<feature type="transmembrane region" description="Helical" evidence="10">
    <location>
        <begin position="252"/>
        <end position="273"/>
    </location>
</feature>
<dbReference type="GO" id="GO:0016020">
    <property type="term" value="C:membrane"/>
    <property type="evidence" value="ECO:0007669"/>
    <property type="project" value="UniProtKB-SubCell"/>
</dbReference>
<evidence type="ECO:0000256" key="6">
    <source>
        <dbReference type="ARBA" id="ARBA00023136"/>
    </source>
</evidence>
<keyword evidence="7 8" id="KW-0568">Pathogenesis-related protein</keyword>
<dbReference type="GO" id="GO:0005516">
    <property type="term" value="F:calmodulin binding"/>
    <property type="evidence" value="ECO:0007669"/>
    <property type="project" value="UniProtKB-KW"/>
</dbReference>
<feature type="transmembrane region" description="Helical" evidence="10">
    <location>
        <begin position="130"/>
        <end position="149"/>
    </location>
</feature>
<gene>
    <name evidence="8" type="primary">MLO</name>
    <name evidence="11" type="ORF">ILEXP_LOCUS3125</name>
</gene>
<accession>A0ABC8QV55</accession>
<reference evidence="11 12" key="1">
    <citation type="submission" date="2024-02" db="EMBL/GenBank/DDBJ databases">
        <authorList>
            <person name="Vignale AGUSTIN F."/>
            <person name="Sosa J E."/>
            <person name="Modenutti C."/>
        </authorList>
    </citation>
    <scope>NUCLEOTIDE SEQUENCE [LARGE SCALE GENOMIC DNA]</scope>
</reference>
<proteinExistence type="inferred from homology"/>
<keyword evidence="12" id="KW-1185">Reference proteome</keyword>
<dbReference type="PANTHER" id="PTHR31942:SF128">
    <property type="entry name" value="MLO-LIKE PROTEIN"/>
    <property type="match status" value="1"/>
</dbReference>
<protein>
    <recommendedName>
        <fullName evidence="8">MLO-like protein</fullName>
    </recommendedName>
</protein>